<dbReference type="EMBL" id="DSDM01000016">
    <property type="protein sequence ID" value="HDQ88560.1"/>
    <property type="molecule type" value="Genomic_DNA"/>
</dbReference>
<keyword evidence="2 6" id="KW-0689">Ribosomal protein</keyword>
<dbReference type="InterPro" id="IPR000630">
    <property type="entry name" value="Ribosomal_uS8"/>
</dbReference>
<dbReference type="GO" id="GO:0003735">
    <property type="term" value="F:structural constituent of ribosome"/>
    <property type="evidence" value="ECO:0007669"/>
    <property type="project" value="InterPro"/>
</dbReference>
<dbReference type="GO" id="GO:0005840">
    <property type="term" value="C:ribosome"/>
    <property type="evidence" value="ECO:0007669"/>
    <property type="project" value="UniProtKB-KW"/>
</dbReference>
<evidence type="ECO:0000313" key="6">
    <source>
        <dbReference type="EMBL" id="HDQ88560.1"/>
    </source>
</evidence>
<dbReference type="GO" id="GO:1990904">
    <property type="term" value="C:ribonucleoprotein complex"/>
    <property type="evidence" value="ECO:0007669"/>
    <property type="project" value="UniProtKB-KW"/>
</dbReference>
<protein>
    <recommendedName>
        <fullName evidence="4">Small ribosomal subunit protein uS8</fullName>
    </recommendedName>
    <alternativeName>
        <fullName evidence="5">30S ribosomal protein S8</fullName>
    </alternativeName>
</protein>
<proteinExistence type="inferred from homology"/>
<dbReference type="Gene3D" id="3.30.1370.30">
    <property type="match status" value="1"/>
</dbReference>
<evidence type="ECO:0000256" key="4">
    <source>
        <dbReference type="ARBA" id="ARBA00035258"/>
    </source>
</evidence>
<keyword evidence="3" id="KW-0687">Ribonucleoprotein</keyword>
<dbReference type="GO" id="GO:0006412">
    <property type="term" value="P:translation"/>
    <property type="evidence" value="ECO:0007669"/>
    <property type="project" value="InterPro"/>
</dbReference>
<gene>
    <name evidence="6" type="primary">rpsH</name>
    <name evidence="6" type="ORF">ENN92_00205</name>
</gene>
<evidence type="ECO:0000256" key="2">
    <source>
        <dbReference type="ARBA" id="ARBA00022980"/>
    </source>
</evidence>
<comment type="caution">
    <text evidence="6">The sequence shown here is derived from an EMBL/GenBank/DDBJ whole genome shotgun (WGS) entry which is preliminary data.</text>
</comment>
<evidence type="ECO:0000256" key="3">
    <source>
        <dbReference type="ARBA" id="ARBA00023274"/>
    </source>
</evidence>
<reference evidence="6" key="1">
    <citation type="journal article" date="2020" name="mSystems">
        <title>Genome- and Community-Level Interaction Insights into Carbon Utilization and Element Cycling Functions of Hydrothermarchaeota in Hydrothermal Sediment.</title>
        <authorList>
            <person name="Zhou Z."/>
            <person name="Liu Y."/>
            <person name="Xu W."/>
            <person name="Pan J."/>
            <person name="Luo Z.H."/>
            <person name="Li M."/>
        </authorList>
    </citation>
    <scope>NUCLEOTIDE SEQUENCE [LARGE SCALE GENOMIC DNA]</scope>
    <source>
        <strain evidence="6">SpSt-1219</strain>
    </source>
</reference>
<comment type="similarity">
    <text evidence="1">Belongs to the universal ribosomal protein uS8 family.</text>
</comment>
<evidence type="ECO:0000256" key="1">
    <source>
        <dbReference type="ARBA" id="ARBA00006471"/>
    </source>
</evidence>
<feature type="non-terminal residue" evidence="6">
    <location>
        <position position="71"/>
    </location>
</feature>
<dbReference type="AlphaFoldDB" id="A0A7C1HYP5"/>
<sequence>MSVDTIANMLSMIKNASMVRKPSVEVPYSKQKEQVAKVLEDKGFVQKVKVFNDKDTPYKGLHIDLAYTDEL</sequence>
<dbReference type="Pfam" id="PF00410">
    <property type="entry name" value="Ribosomal_S8"/>
    <property type="match status" value="1"/>
</dbReference>
<accession>A0A7C1HYP5</accession>
<dbReference type="SUPFAM" id="SSF56047">
    <property type="entry name" value="Ribosomal protein S8"/>
    <property type="match status" value="1"/>
</dbReference>
<dbReference type="Proteomes" id="UP000886066">
    <property type="component" value="Unassembled WGS sequence"/>
</dbReference>
<name>A0A7C1HYP5_UNCKA</name>
<evidence type="ECO:0000256" key="5">
    <source>
        <dbReference type="ARBA" id="ARBA00035525"/>
    </source>
</evidence>
<dbReference type="InterPro" id="IPR035987">
    <property type="entry name" value="Ribosomal_uS8_sf"/>
</dbReference>
<organism evidence="6">
    <name type="scientific">candidate division WWE3 bacterium</name>
    <dbReference type="NCBI Taxonomy" id="2053526"/>
    <lineage>
        <taxon>Bacteria</taxon>
        <taxon>Katanobacteria</taxon>
    </lineage>
</organism>